<keyword evidence="2" id="KW-1133">Transmembrane helix</keyword>
<keyword evidence="2" id="KW-0472">Membrane</keyword>
<evidence type="ECO:0000259" key="3">
    <source>
        <dbReference type="Pfam" id="PF14219"/>
    </source>
</evidence>
<feature type="transmembrane region" description="Helical" evidence="2">
    <location>
        <begin position="114"/>
        <end position="136"/>
    </location>
</feature>
<evidence type="ECO:0000256" key="2">
    <source>
        <dbReference type="SAM" id="Phobius"/>
    </source>
</evidence>
<dbReference type="KEGG" id="dtm:BJL86_0203"/>
<dbReference type="EMBL" id="CP015961">
    <property type="protein sequence ID" value="ANI91014.1"/>
    <property type="molecule type" value="Genomic_DNA"/>
</dbReference>
<accession>A0A173LHE3</accession>
<dbReference type="Proteomes" id="UP000186104">
    <property type="component" value="Chromosome"/>
</dbReference>
<dbReference type="STRING" id="499555.BJL86_0203"/>
<evidence type="ECO:0000256" key="1">
    <source>
        <dbReference type="SAM" id="MobiDB-lite"/>
    </source>
</evidence>
<dbReference type="Pfam" id="PF14219">
    <property type="entry name" value="DUF4328"/>
    <property type="match status" value="1"/>
</dbReference>
<evidence type="ECO:0000313" key="5">
    <source>
        <dbReference type="Proteomes" id="UP000186104"/>
    </source>
</evidence>
<feature type="transmembrane region" description="Helical" evidence="2">
    <location>
        <begin position="242"/>
        <end position="262"/>
    </location>
</feature>
<feature type="transmembrane region" description="Helical" evidence="2">
    <location>
        <begin position="156"/>
        <end position="176"/>
    </location>
</feature>
<sequence>MTRQAATVCQHGRVDTSPSASNQWRWQAHPPFGAPGAPPSPEEAFLERRRTAEREQFRLRSEPSPAYGRTPQWGLPRPGAALEAGGTRSAASANTAHGDRLREHLGALGAVSRWLLIAGSAAAFLGFVRYAILVAFRGDSVQWWVEATSAWAVRLGFIVVFAIALATLVAGVRTVLALRGYAYRKAAPDPRGVANGAADPRGRWQIVLSAVIPGVNLFYLPVLLLEVAPVLRRADPRARRRLWGAWWALVANQAIGVVYWSQLLRPGTQAEANALFLAAVLSASAAVFAALLGRALAAAHGTAAVRRLNFAG</sequence>
<name>A0A173LHE3_9ACTN</name>
<dbReference type="InterPro" id="IPR025565">
    <property type="entry name" value="DUF4328"/>
</dbReference>
<proteinExistence type="predicted"/>
<dbReference type="AlphaFoldDB" id="A0A173LHE3"/>
<reference evidence="4 5" key="1">
    <citation type="submission" date="2016-06" db="EMBL/GenBank/DDBJ databases">
        <title>Complete genome sequence of a saline-alkali tolerant type strain Dietzia timorensis ID05-A0528T.</title>
        <authorList>
            <person name="Wu X."/>
        </authorList>
    </citation>
    <scope>NUCLEOTIDE SEQUENCE [LARGE SCALE GENOMIC DNA]</scope>
    <source>
        <strain evidence="4 5">ID05-A0528</strain>
    </source>
</reference>
<organism evidence="4 5">
    <name type="scientific">Dietzia timorensis</name>
    <dbReference type="NCBI Taxonomy" id="499555"/>
    <lineage>
        <taxon>Bacteria</taxon>
        <taxon>Bacillati</taxon>
        <taxon>Actinomycetota</taxon>
        <taxon>Actinomycetes</taxon>
        <taxon>Mycobacteriales</taxon>
        <taxon>Dietziaceae</taxon>
        <taxon>Dietzia</taxon>
    </lineage>
</organism>
<feature type="transmembrane region" description="Helical" evidence="2">
    <location>
        <begin position="274"/>
        <end position="297"/>
    </location>
</feature>
<evidence type="ECO:0000313" key="4">
    <source>
        <dbReference type="EMBL" id="ANI91014.1"/>
    </source>
</evidence>
<gene>
    <name evidence="4" type="ORF">BJL86_0203</name>
</gene>
<keyword evidence="2" id="KW-0812">Transmembrane</keyword>
<keyword evidence="5" id="KW-1185">Reference proteome</keyword>
<feature type="domain" description="DUF4328" evidence="3">
    <location>
        <begin position="144"/>
        <end position="295"/>
    </location>
</feature>
<feature type="region of interest" description="Disordered" evidence="1">
    <location>
        <begin position="57"/>
        <end position="80"/>
    </location>
</feature>
<feature type="region of interest" description="Disordered" evidence="1">
    <location>
        <begin position="1"/>
        <end position="24"/>
    </location>
</feature>
<protein>
    <recommendedName>
        <fullName evidence="3">DUF4328 domain-containing protein</fullName>
    </recommendedName>
</protein>